<dbReference type="InterPro" id="IPR003593">
    <property type="entry name" value="AAA+_ATPase"/>
</dbReference>
<dbReference type="STRING" id="1194695.A0A5A7T8K2"/>
<dbReference type="Gene3D" id="1.10.8.430">
    <property type="entry name" value="Helical domain of apoptotic protease-activating factors"/>
    <property type="match status" value="1"/>
</dbReference>
<dbReference type="GO" id="GO:0006952">
    <property type="term" value="P:defense response"/>
    <property type="evidence" value="ECO:0007669"/>
    <property type="project" value="InterPro"/>
</dbReference>
<accession>A0A5A7T8K2</accession>
<dbReference type="InterPro" id="IPR027417">
    <property type="entry name" value="P-loop_NTPase"/>
</dbReference>
<dbReference type="EMBL" id="SSTE01018412">
    <property type="protein sequence ID" value="KAA0039303.1"/>
    <property type="molecule type" value="Genomic_DNA"/>
</dbReference>
<dbReference type="Gene3D" id="3.40.50.300">
    <property type="entry name" value="P-loop containing nucleotide triphosphate hydrolases"/>
    <property type="match status" value="2"/>
</dbReference>
<dbReference type="PRINTS" id="PR00364">
    <property type="entry name" value="DISEASERSIST"/>
</dbReference>
<protein>
    <submittedName>
        <fullName evidence="2">TMV resistance protein N-like</fullName>
    </submittedName>
</protein>
<dbReference type="InterPro" id="IPR002182">
    <property type="entry name" value="NB-ARC"/>
</dbReference>
<dbReference type="PANTHER" id="PTHR11017">
    <property type="entry name" value="LEUCINE-RICH REPEAT-CONTAINING PROTEIN"/>
    <property type="match status" value="1"/>
</dbReference>
<dbReference type="InterPro" id="IPR042197">
    <property type="entry name" value="Apaf_helical"/>
</dbReference>
<feature type="domain" description="AAA+ ATPase" evidence="1">
    <location>
        <begin position="31"/>
        <end position="208"/>
    </location>
</feature>
<comment type="caution">
    <text evidence="2">The sequence shown here is derived from an EMBL/GenBank/DDBJ whole genome shotgun (WGS) entry which is preliminary data.</text>
</comment>
<dbReference type="SUPFAM" id="SSF52058">
    <property type="entry name" value="L domain-like"/>
    <property type="match status" value="1"/>
</dbReference>
<evidence type="ECO:0000259" key="1">
    <source>
        <dbReference type="SMART" id="SM00382"/>
    </source>
</evidence>
<dbReference type="InterPro" id="IPR001611">
    <property type="entry name" value="Leu-rich_rpt"/>
</dbReference>
<dbReference type="InterPro" id="IPR044974">
    <property type="entry name" value="Disease_R_plants"/>
</dbReference>
<evidence type="ECO:0000313" key="3">
    <source>
        <dbReference type="Proteomes" id="UP000321393"/>
    </source>
</evidence>
<dbReference type="InterPro" id="IPR032675">
    <property type="entry name" value="LRR_dom_sf"/>
</dbReference>
<dbReference type="Proteomes" id="UP000321393">
    <property type="component" value="Unassembled WGS sequence"/>
</dbReference>
<dbReference type="PROSITE" id="PS51450">
    <property type="entry name" value="LRR"/>
    <property type="match status" value="1"/>
</dbReference>
<gene>
    <name evidence="2" type="ORF">E6C27_scaffold64G00970</name>
</gene>
<dbReference type="SMART" id="SM00382">
    <property type="entry name" value="AAA"/>
    <property type="match status" value="2"/>
</dbReference>
<proteinExistence type="predicted"/>
<dbReference type="GO" id="GO:0043531">
    <property type="term" value="F:ADP binding"/>
    <property type="evidence" value="ECO:0007669"/>
    <property type="project" value="InterPro"/>
</dbReference>
<dbReference type="Gene3D" id="3.80.10.10">
    <property type="entry name" value="Ribonuclease Inhibitor"/>
    <property type="match status" value="2"/>
</dbReference>
<dbReference type="SUPFAM" id="SSF52540">
    <property type="entry name" value="P-loop containing nucleoside triphosphate hydrolases"/>
    <property type="match status" value="2"/>
</dbReference>
<sequence length="906" mass="103053">MEVVKGPPKLIGISPQLHQIMDNLVELGSNDVGFIGIVGMSGIGKTTLAKAVCQELEPKFGYNSHCFLRVHTEKLVTVQKKLLLRFGGKLDIVIKNEDHGAKLIKKCLRNKKVLIVLDGVDEIRQMKKLAGSPDWFSPGSRIIITTRNRNLCRQQKYKHKIFEYDVECLDHNSAFLLFCNHAFGKDVHEPPNETLRYLTEEMGLKYVKGIVIMDMEDKQLLLDATPFAYMTELKILKMNNVKVYGDIRFLSNELRFLYWNGYPDYCLPFTFEPRHILELHLRNSQLDQLWEGQKEFIWLKEIDVSGSEYLVETPDFSKVPNLQRLILRNCERLCEVHPSITTLNHLLLVDMANCVNLKTFPPKLITSKRLQTLILSNSGIESFPEIEEPTKSLTELHLDGMLIHDLPESICRLMSLQTLNLNGCKSLHQIPSTLETISSLTMLDIGGTLIDHAPNAITSFSNLETLNCEKLSRNIWKSLSGLVGINNGVLPLRDLNLSACKLDDEDIPDDLNCLSSLEILDLSNNSFVKLKESLTQLTNLKALYLNDCNDIQPQLLPKFLTTLQYVGGLNSLKSISQNDEGSSGSKSACPPFSPPKTVTEIENIVYEIEEEKSHEEVDNIKVKKMGKQISQLNTHSKFGKVCGKELVGMKEQLEEVLKLLDLKESTEVQFVWICGMDGIGKTTIAEVVYNEIVGKFESSCFLHVNQRKNLVSLQHQLLSRLLLKDDIEIRDEDRGAQMIENEMKSRMALVVLDDIDEKRQVEVLVGSPDWFGHGSRIIITTRNREIIHQLNHKDKMREYNVKLLSQENANLLFCKYAFENNNNAQHTNDALCTEIVKKVGRLPLALILIGSALRNKDAAKWKEMLRILCNVEEDFFSTITNERDQKNCTMKLGNVQVKNETITFRS</sequence>
<reference evidence="2 3" key="1">
    <citation type="submission" date="2019-08" db="EMBL/GenBank/DDBJ databases">
        <title>Draft genome sequences of two oriental melons (Cucumis melo L. var makuwa).</title>
        <authorList>
            <person name="Kwon S.-Y."/>
        </authorList>
    </citation>
    <scope>NUCLEOTIDE SEQUENCE [LARGE SCALE GENOMIC DNA]</scope>
    <source>
        <strain evidence="3">cv. SW 3</strain>
        <tissue evidence="2">Leaf</tissue>
    </source>
</reference>
<dbReference type="OrthoDB" id="1668230at2759"/>
<dbReference type="Pfam" id="PF00931">
    <property type="entry name" value="NB-ARC"/>
    <property type="match status" value="2"/>
</dbReference>
<dbReference type="AlphaFoldDB" id="A0A5A7T8K2"/>
<dbReference type="PANTHER" id="PTHR11017:SF559">
    <property type="entry name" value="DISEASE RESISTANCE PROTEIN CHL1"/>
    <property type="match status" value="1"/>
</dbReference>
<evidence type="ECO:0000313" key="2">
    <source>
        <dbReference type="EMBL" id="KAA0039303.1"/>
    </source>
</evidence>
<organism evidence="2 3">
    <name type="scientific">Cucumis melo var. makuwa</name>
    <name type="common">Oriental melon</name>
    <dbReference type="NCBI Taxonomy" id="1194695"/>
    <lineage>
        <taxon>Eukaryota</taxon>
        <taxon>Viridiplantae</taxon>
        <taxon>Streptophyta</taxon>
        <taxon>Embryophyta</taxon>
        <taxon>Tracheophyta</taxon>
        <taxon>Spermatophyta</taxon>
        <taxon>Magnoliopsida</taxon>
        <taxon>eudicotyledons</taxon>
        <taxon>Gunneridae</taxon>
        <taxon>Pentapetalae</taxon>
        <taxon>rosids</taxon>
        <taxon>fabids</taxon>
        <taxon>Cucurbitales</taxon>
        <taxon>Cucurbitaceae</taxon>
        <taxon>Benincaseae</taxon>
        <taxon>Cucumis</taxon>
    </lineage>
</organism>
<name>A0A5A7T8K2_CUCMM</name>
<feature type="domain" description="AAA+ ATPase" evidence="1">
    <location>
        <begin position="667"/>
        <end position="804"/>
    </location>
</feature>